<evidence type="ECO:0000313" key="3">
    <source>
        <dbReference type="Proteomes" id="UP000265703"/>
    </source>
</evidence>
<comment type="caution">
    <text evidence="2">The sequence shown here is derived from an EMBL/GenBank/DDBJ whole genome shotgun (WGS) entry which is preliminary data.</text>
</comment>
<reference evidence="2 3" key="1">
    <citation type="submission" date="2018-06" db="EMBL/GenBank/DDBJ databases">
        <title>Comparative genomics reveals the genomic features of Rhizophagus irregularis, R. cerebriforme, R. diaphanum and Gigaspora rosea, and their symbiotic lifestyle signature.</title>
        <authorList>
            <person name="Morin E."/>
            <person name="San Clemente H."/>
            <person name="Chen E.C.H."/>
            <person name="De La Providencia I."/>
            <person name="Hainaut M."/>
            <person name="Kuo A."/>
            <person name="Kohler A."/>
            <person name="Murat C."/>
            <person name="Tang N."/>
            <person name="Roy S."/>
            <person name="Loubradou J."/>
            <person name="Henrissat B."/>
            <person name="Grigoriev I.V."/>
            <person name="Corradi N."/>
            <person name="Roux C."/>
            <person name="Martin F.M."/>
        </authorList>
    </citation>
    <scope>NUCLEOTIDE SEQUENCE [LARGE SCALE GENOMIC DNA]</scope>
    <source>
        <strain evidence="2 3">DAOM 227022</strain>
    </source>
</reference>
<evidence type="ECO:0000256" key="1">
    <source>
        <dbReference type="SAM" id="Phobius"/>
    </source>
</evidence>
<accession>A0A397TG63</accession>
<feature type="transmembrane region" description="Helical" evidence="1">
    <location>
        <begin position="35"/>
        <end position="54"/>
    </location>
</feature>
<dbReference type="EMBL" id="QKYT01000053">
    <property type="protein sequence ID" value="RIA95906.1"/>
    <property type="molecule type" value="Genomic_DNA"/>
</dbReference>
<feature type="transmembrane region" description="Helical" evidence="1">
    <location>
        <begin position="6"/>
        <end position="23"/>
    </location>
</feature>
<dbReference type="Proteomes" id="UP000265703">
    <property type="component" value="Unassembled WGS sequence"/>
</dbReference>
<keyword evidence="1" id="KW-0472">Membrane</keyword>
<feature type="transmembrane region" description="Helical" evidence="1">
    <location>
        <begin position="66"/>
        <end position="83"/>
    </location>
</feature>
<gene>
    <name evidence="2" type="ORF">C1645_756302</name>
</gene>
<evidence type="ECO:0000313" key="2">
    <source>
        <dbReference type="EMBL" id="RIA95906.1"/>
    </source>
</evidence>
<keyword evidence="1" id="KW-1133">Transmembrane helix</keyword>
<dbReference type="AlphaFoldDB" id="A0A397TG63"/>
<sequence>MMTLIIHLSCYFYLLSKFHLFFLSEKKWMHYTLPARSFFISFFLNGTFFLQFVAEYGPLCHVINTVIIAISLLQVFQFHYYWYKCLNQES</sequence>
<keyword evidence="1" id="KW-0812">Transmembrane</keyword>
<protein>
    <submittedName>
        <fullName evidence="2">Uncharacterized protein</fullName>
    </submittedName>
</protein>
<name>A0A397TG63_9GLOM</name>
<proteinExistence type="predicted"/>
<keyword evidence="3" id="KW-1185">Reference proteome</keyword>
<organism evidence="2 3">
    <name type="scientific">Glomus cerebriforme</name>
    <dbReference type="NCBI Taxonomy" id="658196"/>
    <lineage>
        <taxon>Eukaryota</taxon>
        <taxon>Fungi</taxon>
        <taxon>Fungi incertae sedis</taxon>
        <taxon>Mucoromycota</taxon>
        <taxon>Glomeromycotina</taxon>
        <taxon>Glomeromycetes</taxon>
        <taxon>Glomerales</taxon>
        <taxon>Glomeraceae</taxon>
        <taxon>Glomus</taxon>
    </lineage>
</organism>